<sequence>MVLLTTQVSLLVLALAFAPLASSHSTAWPTIAYAEELQPVRHDILPRSAEHQRTHEHALRRHLLKHHDQPLAKRQLDNCRYPLPPTIIQKNDHVRLALTAYNTTYYLHLEPNFDLIHPDLHLSGGGVFDSQSNGHDHFKAFKGIVVQDQDLSQRKWDQAMATSMSEKATVEHMLYEEGVLGWARMMIEHDENDDSIILRGAFNVGDDTYHVTTRQHYHIQKRSDDHAPLTNTRHKSNLVIYRDSDLLQTTHQIKKRSTPAQSSCGTKGQRSTEPHGYYYPPDLTSPLSPSSSGSGLFGMINSGILHKRAVNTSDIMVTVAGPNPVPSGCPQTRMVAYIGVAADCTYVRSYNGLANARKQIFADFNTASGIYESTFNVALGIKAMVIESMNCPKIPAKGVAWNQECSTNYTISNRLSDFSFWRGQSGRAADGIGLWHLMTKCSSGSILGIAWTKALCQTTAVAQGMEYTSGTGVSTISPYEWMVVAHELGHGFGAQHDCTDSTCITADSVTGPCCPLSDTVCDAQDRYIMNPSEQATTKIFSPCSISAICSTIAGSNGKCLRAPTLSTSKVHKAAVNVCGNGIKEDGEQCDCGSPEECALDPCCNGATCTYKAGVVCDDLNDDCCRGCQLAPKGLTCRSALSTCDVVEKCTGTSPTCPPDVIVPDRTVCHGPGNFTGQCAQGVCTSRDLQCAQQQRSGITHQCMGSTSGCELLCNDPSGATNSCIKIPGANFVDGTVCGSNGAGTCAKGKCVLPGGWVPNHLSIFIPVVCVAILLIIGGVVGIICLRRRRKGLGLKTNRVRAVSFASMAGPSTGPGAPGGTAGVENKNKDTDVPRWMLANRRDSQAVFCTSRRSSQTVLPRRNSAQIMRGSEETGASANATLSGPTAQELQKQYFEQFQRLQEQRQQQDSEEQQNFRMQHMHSRTGEDGQELDLGNVGQEHPMPPYNFQEYHHQDVVHPFEVGSYYSQDQQDLPHPHPDPHSPHPQQLMSPHQQFYDDYTTQQYQSPPQGHHYDTRSRNR</sequence>
<dbReference type="Pfam" id="PF13688">
    <property type="entry name" value="Reprolysin_5"/>
    <property type="match status" value="1"/>
</dbReference>
<feature type="region of interest" description="Disordered" evidence="5">
    <location>
        <begin position="253"/>
        <end position="284"/>
    </location>
</feature>
<feature type="compositionally biased region" description="Polar residues" evidence="5">
    <location>
        <begin position="258"/>
        <end position="271"/>
    </location>
</feature>
<evidence type="ECO:0000259" key="8">
    <source>
        <dbReference type="PROSITE" id="PS50214"/>
    </source>
</evidence>
<dbReference type="GO" id="GO:0046872">
    <property type="term" value="F:metal ion binding"/>
    <property type="evidence" value="ECO:0007669"/>
    <property type="project" value="UniProtKB-KW"/>
</dbReference>
<reference evidence="10" key="1">
    <citation type="journal article" date="2020" name="Fungal Divers.">
        <title>Resolving the Mortierellaceae phylogeny through synthesis of multi-gene phylogenetics and phylogenomics.</title>
        <authorList>
            <person name="Vandepol N."/>
            <person name="Liber J."/>
            <person name="Desiro A."/>
            <person name="Na H."/>
            <person name="Kennedy M."/>
            <person name="Barry K."/>
            <person name="Grigoriev I.V."/>
            <person name="Miller A.N."/>
            <person name="O'Donnell K."/>
            <person name="Stajich J.E."/>
            <person name="Bonito G."/>
        </authorList>
    </citation>
    <scope>NUCLEOTIDE SEQUENCE</scope>
    <source>
        <strain evidence="10">NVP1</strain>
    </source>
</reference>
<evidence type="ECO:0000313" key="10">
    <source>
        <dbReference type="EMBL" id="KAF9326399.1"/>
    </source>
</evidence>
<feature type="transmembrane region" description="Helical" evidence="6">
    <location>
        <begin position="763"/>
        <end position="785"/>
    </location>
</feature>
<evidence type="ECO:0000256" key="4">
    <source>
        <dbReference type="PROSITE-ProRule" id="PRU00276"/>
    </source>
</evidence>
<name>A0A9P5SGC8_9FUNG</name>
<dbReference type="PROSITE" id="PS50215">
    <property type="entry name" value="ADAM_MEPRO"/>
    <property type="match status" value="1"/>
</dbReference>
<keyword evidence="6" id="KW-0472">Membrane</keyword>
<keyword evidence="7" id="KW-0732">Signal</keyword>
<evidence type="ECO:0000259" key="9">
    <source>
        <dbReference type="PROSITE" id="PS50215"/>
    </source>
</evidence>
<feature type="binding site" evidence="4">
    <location>
        <position position="486"/>
    </location>
    <ligand>
        <name>Zn(2+)</name>
        <dbReference type="ChEBI" id="CHEBI:29105"/>
        <note>catalytic</note>
    </ligand>
</feature>
<dbReference type="PANTHER" id="PTHR11905:SF159">
    <property type="entry name" value="ADAM METALLOPROTEASE"/>
    <property type="match status" value="1"/>
</dbReference>
<dbReference type="Gene3D" id="3.40.390.10">
    <property type="entry name" value="Collagenase (Catalytic Domain)"/>
    <property type="match status" value="1"/>
</dbReference>
<feature type="compositionally biased region" description="Basic and acidic residues" evidence="5">
    <location>
        <begin position="971"/>
        <end position="981"/>
    </location>
</feature>
<proteinExistence type="predicted"/>
<comment type="caution">
    <text evidence="4">Lacks conserved residue(s) required for the propagation of feature annotation.</text>
</comment>
<evidence type="ECO:0000256" key="1">
    <source>
        <dbReference type="ARBA" id="ARBA00023157"/>
    </source>
</evidence>
<gene>
    <name evidence="10" type="ORF">BG006_010165</name>
</gene>
<feature type="region of interest" description="Disordered" evidence="5">
    <location>
        <begin position="807"/>
        <end position="830"/>
    </location>
</feature>
<dbReference type="InterPro" id="IPR001762">
    <property type="entry name" value="Disintegrin_dom"/>
</dbReference>
<dbReference type="InterPro" id="IPR001590">
    <property type="entry name" value="Peptidase_M12B"/>
</dbReference>
<feature type="region of interest" description="Disordered" evidence="5">
    <location>
        <begin position="900"/>
        <end position="946"/>
    </location>
</feature>
<dbReference type="SMART" id="SM00050">
    <property type="entry name" value="DISIN"/>
    <property type="match status" value="1"/>
</dbReference>
<dbReference type="Proteomes" id="UP000696485">
    <property type="component" value="Unassembled WGS sequence"/>
</dbReference>
<evidence type="ECO:0000256" key="3">
    <source>
        <dbReference type="ARBA" id="ARBA00074021"/>
    </source>
</evidence>
<evidence type="ECO:0000313" key="11">
    <source>
        <dbReference type="Proteomes" id="UP000696485"/>
    </source>
</evidence>
<feature type="signal peptide" evidence="7">
    <location>
        <begin position="1"/>
        <end position="23"/>
    </location>
</feature>
<comment type="caution">
    <text evidence="10">The sequence shown here is derived from an EMBL/GenBank/DDBJ whole genome shotgun (WGS) entry which is preliminary data.</text>
</comment>
<dbReference type="PANTHER" id="PTHR11905">
    <property type="entry name" value="ADAM A DISINTEGRIN AND METALLOPROTEASE DOMAIN"/>
    <property type="match status" value="1"/>
</dbReference>
<comment type="function">
    <text evidence="2">Probable zinc protease.</text>
</comment>
<keyword evidence="11" id="KW-1185">Reference proteome</keyword>
<dbReference type="InterPro" id="IPR036436">
    <property type="entry name" value="Disintegrin_dom_sf"/>
</dbReference>
<feature type="compositionally biased region" description="Basic and acidic residues" evidence="5">
    <location>
        <begin position="1010"/>
        <end position="1019"/>
    </location>
</feature>
<evidence type="ECO:0000256" key="5">
    <source>
        <dbReference type="SAM" id="MobiDB-lite"/>
    </source>
</evidence>
<feature type="region of interest" description="Disordered" evidence="5">
    <location>
        <begin position="848"/>
        <end position="879"/>
    </location>
</feature>
<protein>
    <recommendedName>
        <fullName evidence="3">Disintegrin and metalloproteinase domain-containing protein B</fullName>
    </recommendedName>
</protein>
<keyword evidence="4" id="KW-0862">Zinc</keyword>
<organism evidence="10 11">
    <name type="scientific">Podila minutissima</name>
    <dbReference type="NCBI Taxonomy" id="64525"/>
    <lineage>
        <taxon>Eukaryota</taxon>
        <taxon>Fungi</taxon>
        <taxon>Fungi incertae sedis</taxon>
        <taxon>Mucoromycota</taxon>
        <taxon>Mortierellomycotina</taxon>
        <taxon>Mortierellomycetes</taxon>
        <taxon>Mortierellales</taxon>
        <taxon>Mortierellaceae</taxon>
        <taxon>Podila</taxon>
    </lineage>
</organism>
<dbReference type="GO" id="GO:0004222">
    <property type="term" value="F:metalloendopeptidase activity"/>
    <property type="evidence" value="ECO:0007669"/>
    <property type="project" value="InterPro"/>
</dbReference>
<keyword evidence="4" id="KW-0479">Metal-binding</keyword>
<dbReference type="GO" id="GO:0006508">
    <property type="term" value="P:proteolysis"/>
    <property type="evidence" value="ECO:0007669"/>
    <property type="project" value="InterPro"/>
</dbReference>
<dbReference type="Pfam" id="PF00200">
    <property type="entry name" value="Disintegrin"/>
    <property type="match status" value="1"/>
</dbReference>
<feature type="compositionally biased region" description="Polar residues" evidence="5">
    <location>
        <begin position="848"/>
        <end position="865"/>
    </location>
</feature>
<dbReference type="InterPro" id="IPR024079">
    <property type="entry name" value="MetalloPept_cat_dom_sf"/>
</dbReference>
<feature type="compositionally biased region" description="Low complexity" evidence="5">
    <location>
        <begin position="983"/>
        <end position="1004"/>
    </location>
</feature>
<dbReference type="FunFam" id="4.10.70.10:FF:000003">
    <property type="entry name" value="Disintegrin and metalloproteinase domain-containing protein 17"/>
    <property type="match status" value="1"/>
</dbReference>
<dbReference type="SUPFAM" id="SSF55486">
    <property type="entry name" value="Metalloproteases ('zincins'), catalytic domain"/>
    <property type="match status" value="1"/>
</dbReference>
<feature type="chain" id="PRO_5040262863" description="Disintegrin and metalloproteinase domain-containing protein B" evidence="7">
    <location>
        <begin position="24"/>
        <end position="1019"/>
    </location>
</feature>
<dbReference type="Gene3D" id="4.10.70.10">
    <property type="entry name" value="Disintegrin domain"/>
    <property type="match status" value="1"/>
</dbReference>
<dbReference type="AlphaFoldDB" id="A0A9P5SGC8"/>
<evidence type="ECO:0000256" key="6">
    <source>
        <dbReference type="SAM" id="Phobius"/>
    </source>
</evidence>
<feature type="domain" description="Disintegrin" evidence="8">
    <location>
        <begin position="575"/>
        <end position="664"/>
    </location>
</feature>
<accession>A0A9P5SGC8</accession>
<dbReference type="EMBL" id="JAAAUY010000789">
    <property type="protein sequence ID" value="KAF9326399.1"/>
    <property type="molecule type" value="Genomic_DNA"/>
</dbReference>
<dbReference type="PROSITE" id="PS50214">
    <property type="entry name" value="DISINTEGRIN_2"/>
    <property type="match status" value="1"/>
</dbReference>
<dbReference type="SUPFAM" id="SSF57552">
    <property type="entry name" value="Blood coagulation inhibitor (disintegrin)"/>
    <property type="match status" value="1"/>
</dbReference>
<evidence type="ECO:0000256" key="7">
    <source>
        <dbReference type="SAM" id="SignalP"/>
    </source>
</evidence>
<feature type="region of interest" description="Disordered" evidence="5">
    <location>
        <begin position="966"/>
        <end position="1019"/>
    </location>
</feature>
<feature type="binding site" evidence="4">
    <location>
        <position position="496"/>
    </location>
    <ligand>
        <name>Zn(2+)</name>
        <dbReference type="ChEBI" id="CHEBI:29105"/>
        <note>catalytic</note>
    </ligand>
</feature>
<feature type="active site" evidence="4">
    <location>
        <position position="487"/>
    </location>
</feature>
<keyword evidence="1" id="KW-1015">Disulfide bond</keyword>
<keyword evidence="6" id="KW-1133">Transmembrane helix</keyword>
<feature type="domain" description="Peptidase M12B" evidence="9">
    <location>
        <begin position="333"/>
        <end position="564"/>
    </location>
</feature>
<feature type="binding site" evidence="4">
    <location>
        <position position="490"/>
    </location>
    <ligand>
        <name>Zn(2+)</name>
        <dbReference type="ChEBI" id="CHEBI:29105"/>
        <note>catalytic</note>
    </ligand>
</feature>
<keyword evidence="6" id="KW-0812">Transmembrane</keyword>
<evidence type="ECO:0000256" key="2">
    <source>
        <dbReference type="ARBA" id="ARBA00056552"/>
    </source>
</evidence>